<evidence type="ECO:0000313" key="7">
    <source>
        <dbReference type="Proteomes" id="UP000694844"/>
    </source>
</evidence>
<feature type="region of interest" description="Disordered" evidence="5">
    <location>
        <begin position="836"/>
        <end position="938"/>
    </location>
</feature>
<dbReference type="SUPFAM" id="SSF48371">
    <property type="entry name" value="ARM repeat"/>
    <property type="match status" value="1"/>
</dbReference>
<dbReference type="GO" id="GO:0012505">
    <property type="term" value="C:endomembrane system"/>
    <property type="evidence" value="ECO:0007669"/>
    <property type="project" value="UniProtKB-SubCell"/>
</dbReference>
<reference evidence="8" key="1">
    <citation type="submission" date="2025-08" db="UniProtKB">
        <authorList>
            <consortium name="RefSeq"/>
        </authorList>
    </citation>
    <scope>IDENTIFICATION</scope>
    <source>
        <tissue evidence="8">Whole sample</tissue>
    </source>
</reference>
<dbReference type="Pfam" id="PF01602">
    <property type="entry name" value="Adaptin_N"/>
    <property type="match status" value="1"/>
</dbReference>
<sequence length="963" mass="107052">MSDIIEKTFASLPKLFSDGLRGSPREKNSPPRKIILGRGFQSFLTNVNLCRSREEEKTVVAHELKQIKESLNRTDVSQETVCELLCRLVYCHLIGYDVSSGFIHMIKLAQQGTGLEKRIGYLASVLLLHPDHELLLLLMNTIQKDLQSTNILDNCVALSAVCHLVHSDAGLISMMLPLVQKKLQHPRELVRMKAACCIRRFIRIAPSYQGHLQDNIRKLLYDKDPGVMSIGVQIHLQLLKSGVQTVDTLTSDLCSILQQIMNGSLPSSFEYHGIPLPWLQIDILRVLAILGQGNKQNSESMYPLLRDFLVKINMRQQMAYALMYECIVTITKIVPHRGLLKEASVRVKKFVTSTAYVLKYIGVKALTALIEVSPESITDCQMTVVELLDDPDQAIQSKTVDLLYSMANETNVKVVCSKLIERLDNPAGNSSKSELIDRILTLTEKYSGDAVWGYDVVLLILREERGSLPAGLVDRVFSHLTKYLKLPTDKTPASDVVQNIVKKSVQGMFQENCCKELVKIASWILSECSFLLKNMPDDKLMSLLQRQFLRRSLDTPTRLWILSCATSLLCGGVVKPGTLKEALKAMRDALTASPTKAPDFTLQQRLAECERLCGSPLTFDLNTLQLNPHQVHIHCDFTLSFLDDFVCADLEGDSKPYMHRNWRIPAVKDPLFSGFGVKPGSESITSDSSEKLTKSASSEPKNVNLRLEGVSRVWGEEGFLLAGPGETHDTQAPEKQRELEKKRELAAALFSGIHGNNKFDEQGELEDPWSQEVPLALDSTSLDWRSFDVKVVPRLDNSAEDPPSGNMDSPSRLVDLSELEKPNVSVFTHDTVVSVDEHETGCPPQDHQSDQLDHQSAHPQCMMGQGTGGTHGLEYHSREPPPLGPNDFSQDEGQQAGNEWTSLYEGVDSSGQTPQDNSSENIHILESGAYDITGSDTGEESLYSQFTVTSDNEGSAGQTDYSS</sequence>
<evidence type="ECO:0000256" key="2">
    <source>
        <dbReference type="ARBA" id="ARBA00022448"/>
    </source>
</evidence>
<dbReference type="PANTHER" id="PTHR22780">
    <property type="entry name" value="ADAPTIN, ALPHA/GAMMA/EPSILON"/>
    <property type="match status" value="1"/>
</dbReference>
<comment type="subcellular location">
    <subcellularLocation>
        <location evidence="1">Endomembrane system</location>
    </subcellularLocation>
</comment>
<evidence type="ECO:0000256" key="4">
    <source>
        <dbReference type="ARBA" id="ARBA00023136"/>
    </source>
</evidence>
<dbReference type="Proteomes" id="UP000694844">
    <property type="component" value="Chromosome 9"/>
</dbReference>
<dbReference type="InterPro" id="IPR002553">
    <property type="entry name" value="Clathrin/coatomer_adapt-like_N"/>
</dbReference>
<feature type="compositionally biased region" description="Polar residues" evidence="5">
    <location>
        <begin position="909"/>
        <end position="921"/>
    </location>
</feature>
<dbReference type="RefSeq" id="XP_022308464.1">
    <property type="nucleotide sequence ID" value="XM_022452756.1"/>
</dbReference>
<dbReference type="GeneID" id="111114456"/>
<dbReference type="GO" id="GO:0016192">
    <property type="term" value="P:vesicle-mediated transport"/>
    <property type="evidence" value="ECO:0007669"/>
    <property type="project" value="InterPro"/>
</dbReference>
<gene>
    <name evidence="8" type="primary">LOC111114456</name>
</gene>
<evidence type="ECO:0000256" key="5">
    <source>
        <dbReference type="SAM" id="MobiDB-lite"/>
    </source>
</evidence>
<keyword evidence="3" id="KW-0653">Protein transport</keyword>
<feature type="compositionally biased region" description="Polar residues" evidence="5">
    <location>
        <begin position="887"/>
        <end position="901"/>
    </location>
</feature>
<dbReference type="KEGG" id="cvn:111114456"/>
<feature type="region of interest" description="Disordered" evidence="5">
    <location>
        <begin position="679"/>
        <end position="700"/>
    </location>
</feature>
<feature type="domain" description="Clathrin/coatomer adaptor adaptin-like N-terminal" evidence="6">
    <location>
        <begin position="57"/>
        <end position="549"/>
    </location>
</feature>
<dbReference type="InterPro" id="IPR016024">
    <property type="entry name" value="ARM-type_fold"/>
</dbReference>
<evidence type="ECO:0000313" key="8">
    <source>
        <dbReference type="RefSeq" id="XP_022308464.1"/>
    </source>
</evidence>
<evidence type="ECO:0000256" key="1">
    <source>
        <dbReference type="ARBA" id="ARBA00004308"/>
    </source>
</evidence>
<organism evidence="7 8">
    <name type="scientific">Crassostrea virginica</name>
    <name type="common">Eastern oyster</name>
    <dbReference type="NCBI Taxonomy" id="6565"/>
    <lineage>
        <taxon>Eukaryota</taxon>
        <taxon>Metazoa</taxon>
        <taxon>Spiralia</taxon>
        <taxon>Lophotrochozoa</taxon>
        <taxon>Mollusca</taxon>
        <taxon>Bivalvia</taxon>
        <taxon>Autobranchia</taxon>
        <taxon>Pteriomorphia</taxon>
        <taxon>Ostreida</taxon>
        <taxon>Ostreoidea</taxon>
        <taxon>Ostreidae</taxon>
        <taxon>Crassostrea</taxon>
    </lineage>
</organism>
<dbReference type="InterPro" id="IPR011989">
    <property type="entry name" value="ARM-like"/>
</dbReference>
<dbReference type="GO" id="GO:0006886">
    <property type="term" value="P:intracellular protein transport"/>
    <property type="evidence" value="ECO:0007669"/>
    <property type="project" value="InterPro"/>
</dbReference>
<dbReference type="InterPro" id="IPR050840">
    <property type="entry name" value="Adaptor_Complx_Large_Subunit"/>
</dbReference>
<dbReference type="GO" id="GO:0030117">
    <property type="term" value="C:membrane coat"/>
    <property type="evidence" value="ECO:0007669"/>
    <property type="project" value="InterPro"/>
</dbReference>
<evidence type="ECO:0000256" key="3">
    <source>
        <dbReference type="ARBA" id="ARBA00022927"/>
    </source>
</evidence>
<accession>A0A8B8C038</accession>
<dbReference type="Gene3D" id="1.25.10.10">
    <property type="entry name" value="Leucine-rich Repeat Variant"/>
    <property type="match status" value="1"/>
</dbReference>
<name>A0A8B8C038_CRAVI</name>
<protein>
    <submittedName>
        <fullName evidence="8">AP-4 complex subunit epsilon-1-like isoform X1</fullName>
    </submittedName>
</protein>
<evidence type="ECO:0000259" key="6">
    <source>
        <dbReference type="Pfam" id="PF01602"/>
    </source>
</evidence>
<dbReference type="AlphaFoldDB" id="A0A8B8C038"/>
<feature type="compositionally biased region" description="Basic and acidic residues" evidence="5">
    <location>
        <begin position="847"/>
        <end position="856"/>
    </location>
</feature>
<keyword evidence="7" id="KW-1185">Reference proteome</keyword>
<keyword evidence="2" id="KW-0813">Transport</keyword>
<proteinExistence type="predicted"/>
<keyword evidence="4" id="KW-0472">Membrane</keyword>
<dbReference type="OrthoDB" id="29308at2759"/>